<feature type="compositionally biased region" description="Basic and acidic residues" evidence="1">
    <location>
        <begin position="91"/>
        <end position="101"/>
    </location>
</feature>
<dbReference type="AlphaFoldDB" id="A0AA38CSW4"/>
<name>A0AA38CSW4_9MICO</name>
<reference evidence="2" key="2">
    <citation type="submission" date="2023-02" db="EMBL/GenBank/DDBJ databases">
        <authorList>
            <person name="Sun Q."/>
            <person name="Mori K."/>
        </authorList>
    </citation>
    <scope>NUCLEOTIDE SEQUENCE</scope>
    <source>
        <strain evidence="2">NBRC 112290</strain>
    </source>
</reference>
<dbReference type="Proteomes" id="UP001157161">
    <property type="component" value="Unassembled WGS sequence"/>
</dbReference>
<evidence type="ECO:0000256" key="1">
    <source>
        <dbReference type="SAM" id="MobiDB-lite"/>
    </source>
</evidence>
<organism evidence="2 3">
    <name type="scientific">Litorihabitans aurantiacus</name>
    <dbReference type="NCBI Taxonomy" id="1930061"/>
    <lineage>
        <taxon>Bacteria</taxon>
        <taxon>Bacillati</taxon>
        <taxon>Actinomycetota</taxon>
        <taxon>Actinomycetes</taxon>
        <taxon>Micrococcales</taxon>
        <taxon>Beutenbergiaceae</taxon>
        <taxon>Litorihabitans</taxon>
    </lineage>
</organism>
<reference evidence="2" key="1">
    <citation type="journal article" date="2014" name="Int. J. Syst. Evol. Microbiol.">
        <title>Complete genome sequence of Corynebacterium casei LMG S-19264T (=DSM 44701T), isolated from a smear-ripened cheese.</title>
        <authorList>
            <consortium name="US DOE Joint Genome Institute (JGI-PGF)"/>
            <person name="Walter F."/>
            <person name="Albersmeier A."/>
            <person name="Kalinowski J."/>
            <person name="Ruckert C."/>
        </authorList>
    </citation>
    <scope>NUCLEOTIDE SEQUENCE</scope>
    <source>
        <strain evidence="2">NBRC 112290</strain>
    </source>
</reference>
<dbReference type="EMBL" id="BSUM01000001">
    <property type="protein sequence ID" value="GMA32576.1"/>
    <property type="molecule type" value="Genomic_DNA"/>
</dbReference>
<sequence>MSATVAALDAAPVGSLALVTINGGREILAKVGPDRWGISESYRGAELAAFGAELHRVRSKEPVVVRVLHGYTPVTAARSSAARREARARRVATDEPRRAAA</sequence>
<protein>
    <submittedName>
        <fullName evidence="2">Uncharacterized protein</fullName>
    </submittedName>
</protein>
<proteinExistence type="predicted"/>
<keyword evidence="3" id="KW-1185">Reference proteome</keyword>
<accession>A0AA38CSW4</accession>
<feature type="region of interest" description="Disordered" evidence="1">
    <location>
        <begin position="79"/>
        <end position="101"/>
    </location>
</feature>
<comment type="caution">
    <text evidence="2">The sequence shown here is derived from an EMBL/GenBank/DDBJ whole genome shotgun (WGS) entry which is preliminary data.</text>
</comment>
<evidence type="ECO:0000313" key="2">
    <source>
        <dbReference type="EMBL" id="GMA32576.1"/>
    </source>
</evidence>
<evidence type="ECO:0000313" key="3">
    <source>
        <dbReference type="Proteomes" id="UP001157161"/>
    </source>
</evidence>
<dbReference type="RefSeq" id="WP_284251250.1">
    <property type="nucleotide sequence ID" value="NZ_BSUM01000001.1"/>
</dbReference>
<gene>
    <name evidence="2" type="ORF">GCM10025875_25680</name>
</gene>